<dbReference type="InterPro" id="IPR019283">
    <property type="entry name" value="DUF2330"/>
</dbReference>
<evidence type="ECO:0000313" key="3">
    <source>
        <dbReference type="EMBL" id="MBC6467675.1"/>
    </source>
</evidence>
<accession>A0ABR7LS43</accession>
<name>A0ABR7LS43_9ACTN</name>
<feature type="chain" id="PRO_5045714820" evidence="2">
    <location>
        <begin position="29"/>
        <end position="359"/>
    </location>
</feature>
<dbReference type="RefSeq" id="WP_187244684.1">
    <property type="nucleotide sequence ID" value="NZ_BAAAOK010000010.1"/>
</dbReference>
<keyword evidence="1" id="KW-1133">Transmembrane helix</keyword>
<proteinExistence type="predicted"/>
<dbReference type="Pfam" id="PF10092">
    <property type="entry name" value="DUF2330"/>
    <property type="match status" value="1"/>
</dbReference>
<evidence type="ECO:0000256" key="2">
    <source>
        <dbReference type="SAM" id="SignalP"/>
    </source>
</evidence>
<evidence type="ECO:0000313" key="4">
    <source>
        <dbReference type="Proteomes" id="UP000805614"/>
    </source>
</evidence>
<reference evidence="3 4" key="1">
    <citation type="submission" date="2020-06" db="EMBL/GenBank/DDBJ databases">
        <title>Actinomadura xiongansis sp. nov., isolated from soil of Baiyangdian.</title>
        <authorList>
            <person name="Zhang X."/>
        </authorList>
    </citation>
    <scope>NUCLEOTIDE SEQUENCE [LARGE SCALE GENOMIC DNA]</scope>
    <source>
        <strain evidence="3 4">HBUM206468</strain>
    </source>
</reference>
<evidence type="ECO:0000256" key="1">
    <source>
        <dbReference type="SAM" id="Phobius"/>
    </source>
</evidence>
<keyword evidence="2" id="KW-0732">Signal</keyword>
<dbReference type="PROSITE" id="PS51257">
    <property type="entry name" value="PROKAR_LIPOPROTEIN"/>
    <property type="match status" value="1"/>
</dbReference>
<organism evidence="3 4">
    <name type="scientific">Actinomadura alba</name>
    <dbReference type="NCBI Taxonomy" id="406431"/>
    <lineage>
        <taxon>Bacteria</taxon>
        <taxon>Bacillati</taxon>
        <taxon>Actinomycetota</taxon>
        <taxon>Actinomycetes</taxon>
        <taxon>Streptosporangiales</taxon>
        <taxon>Thermomonosporaceae</taxon>
        <taxon>Actinomadura</taxon>
    </lineage>
</organism>
<feature type="signal peptide" evidence="2">
    <location>
        <begin position="1"/>
        <end position="28"/>
    </location>
</feature>
<dbReference type="EMBL" id="JABVEC010000014">
    <property type="protein sequence ID" value="MBC6467675.1"/>
    <property type="molecule type" value="Genomic_DNA"/>
</dbReference>
<sequence>MRILGRLAAVAGLLSAWTGAALVQPSWACGCGAFVGPAGRSGVDVADETSIVRFDEKAGTQQIVMRLSVESRTRHAGWLFPTPSPAQVRLGDRVWFRELDKLTDPRVVRRRSWFGSFGFGGADSAGAPASPGGGVSVLGEKRLGPFTVATLAANDPAALSGWLKDNGYRLSPGLDEALAPYVAMGWKYVAVKLDPGPGQTLSGELDPLQISFRTRELVYPMRLSQRATSAQSVHLYVLAPHRVERVASRAPRDEIAFAGWIDPAQVASPELKRFLGGRVFLTEALNRHLPPRLITDDFHYRYTAADTPYRETVYETEVVRLLGVPAGLVLLPAGAVVVVGALATSIAVFARVRRRRPAR</sequence>
<gene>
    <name evidence="3" type="ORF">HKK74_19570</name>
</gene>
<feature type="transmembrane region" description="Helical" evidence="1">
    <location>
        <begin position="328"/>
        <end position="350"/>
    </location>
</feature>
<protein>
    <submittedName>
        <fullName evidence="3">DUF2330 domain-containing protein</fullName>
    </submittedName>
</protein>
<keyword evidence="1" id="KW-0472">Membrane</keyword>
<dbReference type="Proteomes" id="UP000805614">
    <property type="component" value="Unassembled WGS sequence"/>
</dbReference>
<keyword evidence="1" id="KW-0812">Transmembrane</keyword>
<keyword evidence="4" id="KW-1185">Reference proteome</keyword>
<comment type="caution">
    <text evidence="3">The sequence shown here is derived from an EMBL/GenBank/DDBJ whole genome shotgun (WGS) entry which is preliminary data.</text>
</comment>